<dbReference type="EMBL" id="JABANN010000114">
    <property type="protein sequence ID" value="KAF4670835.1"/>
    <property type="molecule type" value="Genomic_DNA"/>
</dbReference>
<keyword evidence="6" id="KW-0029">Amino-acid transport</keyword>
<sequence length="428" mass="47198">MTQSAENRTGDNIKAPLLPHLGQKKLGADSPFDNDSIVGGYSVLTKSMIGGGMLGMAYAGCQWGFVMGILACLVTAGITYFTVYVLAVMAMEYMSASNGELSFFNVAKFVSPKTSWLIDLGVAVKAFGASVAYIQIVGSLMAEVVLQGFSLSIDRQIVKYIVQIVLVVLLAPAVYRKSITSTKAVNMFGIANLAYLALLSIVYARPSWDNVTLWPLSVSGLFSRLPVFIFCFSCQQNLYKVCNELRYPTLGKLEKMGIWTVLSGLVIYTTVMIFPYMTFGENVDSNFLHNLPLESYPVKLGYIAASLSLGINLPLAMHPCRNSITVLWYKGNVPSDPVKERRFRVMLTTLLLASITILGMAVDSLGIIMELAGLLGGNTMCYVMPTYLYCAMFTGQRDWSWYLSAFSFCFFMLLYPVCLISIVQQHFL</sequence>
<feature type="domain" description="Amino acid transporter transmembrane" evidence="10">
    <location>
        <begin position="36"/>
        <end position="423"/>
    </location>
</feature>
<gene>
    <name evidence="12" type="ORF">FOL46_000614</name>
    <name evidence="11" type="ORF">FOZ61_000475</name>
</gene>
<dbReference type="GO" id="GO:0005313">
    <property type="term" value="F:L-glutamate transmembrane transporter activity"/>
    <property type="evidence" value="ECO:0007669"/>
    <property type="project" value="TreeGrafter"/>
</dbReference>
<dbReference type="GO" id="GO:0005290">
    <property type="term" value="F:L-histidine transmembrane transporter activity"/>
    <property type="evidence" value="ECO:0007669"/>
    <property type="project" value="TreeGrafter"/>
</dbReference>
<organism evidence="12 14">
    <name type="scientific">Perkinsus olseni</name>
    <name type="common">Perkinsus atlanticus</name>
    <dbReference type="NCBI Taxonomy" id="32597"/>
    <lineage>
        <taxon>Eukaryota</taxon>
        <taxon>Sar</taxon>
        <taxon>Alveolata</taxon>
        <taxon>Perkinsozoa</taxon>
        <taxon>Perkinsea</taxon>
        <taxon>Perkinsida</taxon>
        <taxon>Perkinsidae</taxon>
        <taxon>Perkinsus</taxon>
    </lineage>
</organism>
<feature type="transmembrane region" description="Helical" evidence="9">
    <location>
        <begin position="296"/>
        <end position="315"/>
    </location>
</feature>
<reference evidence="13 14" key="1">
    <citation type="submission" date="2020-04" db="EMBL/GenBank/DDBJ databases">
        <title>Perkinsus olseni comparative genomics.</title>
        <authorList>
            <person name="Bogema D.R."/>
        </authorList>
    </citation>
    <scope>NUCLEOTIDE SEQUENCE [LARGE SCALE GENOMIC DNA]</scope>
    <source>
        <strain evidence="11">ATCC PRA-179</strain>
        <strain evidence="12">ATCC PRA-31</strain>
    </source>
</reference>
<comment type="subcellular location">
    <subcellularLocation>
        <location evidence="1">Vacuole membrane</location>
        <topology evidence="1">Multi-pass membrane protein</topology>
    </subcellularLocation>
</comment>
<evidence type="ECO:0000256" key="9">
    <source>
        <dbReference type="SAM" id="Phobius"/>
    </source>
</evidence>
<dbReference type="AlphaFoldDB" id="A0A7J6MH62"/>
<dbReference type="InterPro" id="IPR013057">
    <property type="entry name" value="AA_transpt_TM"/>
</dbReference>
<evidence type="ECO:0000256" key="3">
    <source>
        <dbReference type="ARBA" id="ARBA00022448"/>
    </source>
</evidence>
<evidence type="ECO:0000256" key="1">
    <source>
        <dbReference type="ARBA" id="ARBA00004128"/>
    </source>
</evidence>
<dbReference type="GO" id="GO:0015194">
    <property type="term" value="F:L-serine transmembrane transporter activity"/>
    <property type="evidence" value="ECO:0007669"/>
    <property type="project" value="TreeGrafter"/>
</dbReference>
<dbReference type="PANTHER" id="PTHR22950">
    <property type="entry name" value="AMINO ACID TRANSPORTER"/>
    <property type="match status" value="1"/>
</dbReference>
<feature type="transmembrane region" description="Helical" evidence="9">
    <location>
        <begin position="401"/>
        <end position="423"/>
    </location>
</feature>
<dbReference type="PANTHER" id="PTHR22950:SF678">
    <property type="entry name" value="VACUOLAR AMINO ACID TRANSPORTER 5-RELATED"/>
    <property type="match status" value="1"/>
</dbReference>
<evidence type="ECO:0000313" key="11">
    <source>
        <dbReference type="EMBL" id="KAF4664766.1"/>
    </source>
</evidence>
<evidence type="ECO:0000256" key="8">
    <source>
        <dbReference type="ARBA" id="ARBA00023136"/>
    </source>
</evidence>
<comment type="similarity">
    <text evidence="2">Belongs to the amino acid/polyamine transporter 2 family.</text>
</comment>
<feature type="transmembrane region" description="Helical" evidence="9">
    <location>
        <begin position="343"/>
        <end position="361"/>
    </location>
</feature>
<accession>A0A7J6MH62</accession>
<feature type="transmembrane region" description="Helical" evidence="9">
    <location>
        <begin position="63"/>
        <end position="87"/>
    </location>
</feature>
<protein>
    <recommendedName>
        <fullName evidence="10">Amino acid transporter transmembrane domain-containing protein</fullName>
    </recommendedName>
</protein>
<evidence type="ECO:0000313" key="13">
    <source>
        <dbReference type="Proteomes" id="UP000570595"/>
    </source>
</evidence>
<keyword evidence="4" id="KW-0926">Vacuole</keyword>
<dbReference type="GO" id="GO:0015189">
    <property type="term" value="F:L-lysine transmembrane transporter activity"/>
    <property type="evidence" value="ECO:0007669"/>
    <property type="project" value="TreeGrafter"/>
</dbReference>
<keyword evidence="3" id="KW-0813">Transport</keyword>
<evidence type="ECO:0000256" key="5">
    <source>
        <dbReference type="ARBA" id="ARBA00022692"/>
    </source>
</evidence>
<dbReference type="GO" id="GO:0005302">
    <property type="term" value="F:L-tyrosine transmembrane transporter activity"/>
    <property type="evidence" value="ECO:0007669"/>
    <property type="project" value="TreeGrafter"/>
</dbReference>
<evidence type="ECO:0000256" key="7">
    <source>
        <dbReference type="ARBA" id="ARBA00022989"/>
    </source>
</evidence>
<dbReference type="OrthoDB" id="438545at2759"/>
<keyword evidence="5 9" id="KW-0812">Transmembrane</keyword>
<dbReference type="Pfam" id="PF01490">
    <property type="entry name" value="Aa_trans"/>
    <property type="match status" value="1"/>
</dbReference>
<keyword evidence="7 9" id="KW-1133">Transmembrane helix</keyword>
<dbReference type="Proteomes" id="UP000570595">
    <property type="component" value="Unassembled WGS sequence"/>
</dbReference>
<comment type="caution">
    <text evidence="12">The sequence shown here is derived from an EMBL/GenBank/DDBJ whole genome shotgun (WGS) entry which is preliminary data.</text>
</comment>
<dbReference type="EMBL" id="JABAHT010000109">
    <property type="protein sequence ID" value="KAF4664766.1"/>
    <property type="molecule type" value="Genomic_DNA"/>
</dbReference>
<dbReference type="GO" id="GO:0061459">
    <property type="term" value="F:L-arginine transmembrane transporter activity"/>
    <property type="evidence" value="ECO:0007669"/>
    <property type="project" value="TreeGrafter"/>
</dbReference>
<evidence type="ECO:0000313" key="14">
    <source>
        <dbReference type="Proteomes" id="UP000572268"/>
    </source>
</evidence>
<dbReference type="GO" id="GO:0005774">
    <property type="term" value="C:vacuolar membrane"/>
    <property type="evidence" value="ECO:0007669"/>
    <property type="project" value="UniProtKB-SubCell"/>
</dbReference>
<evidence type="ECO:0000313" key="12">
    <source>
        <dbReference type="EMBL" id="KAF4670835.1"/>
    </source>
</evidence>
<name>A0A7J6MH62_PEROL</name>
<keyword evidence="8 9" id="KW-0472">Membrane</keyword>
<feature type="transmembrane region" description="Helical" evidence="9">
    <location>
        <begin position="187"/>
        <end position="204"/>
    </location>
</feature>
<dbReference type="Proteomes" id="UP000572268">
    <property type="component" value="Unassembled WGS sequence"/>
</dbReference>
<feature type="transmembrane region" description="Helical" evidence="9">
    <location>
        <begin position="367"/>
        <end position="389"/>
    </location>
</feature>
<evidence type="ECO:0000259" key="10">
    <source>
        <dbReference type="Pfam" id="PF01490"/>
    </source>
</evidence>
<evidence type="ECO:0000256" key="4">
    <source>
        <dbReference type="ARBA" id="ARBA00022554"/>
    </source>
</evidence>
<feature type="transmembrane region" description="Helical" evidence="9">
    <location>
        <begin position="256"/>
        <end position="276"/>
    </location>
</feature>
<evidence type="ECO:0000256" key="2">
    <source>
        <dbReference type="ARBA" id="ARBA00008066"/>
    </source>
</evidence>
<feature type="transmembrane region" description="Helical" evidence="9">
    <location>
        <begin position="216"/>
        <end position="235"/>
    </location>
</feature>
<proteinExistence type="inferred from homology"/>
<evidence type="ECO:0000256" key="6">
    <source>
        <dbReference type="ARBA" id="ARBA00022970"/>
    </source>
</evidence>